<evidence type="ECO:0000313" key="2">
    <source>
        <dbReference type="EMBL" id="KAJ1195256.1"/>
    </source>
</evidence>
<dbReference type="Proteomes" id="UP001066276">
    <property type="component" value="Chromosome 2_2"/>
</dbReference>
<protein>
    <submittedName>
        <fullName evidence="2">Uncharacterized protein</fullName>
    </submittedName>
</protein>
<proteinExistence type="predicted"/>
<comment type="caution">
    <text evidence="2">The sequence shown here is derived from an EMBL/GenBank/DDBJ whole genome shotgun (WGS) entry which is preliminary data.</text>
</comment>
<keyword evidence="3" id="KW-1185">Reference proteome</keyword>
<sequence>MALQEQLEAKPEKNSAEGPEEEQMLRHLRGPTEAEEDDGNCPFSVTQSRRQWKRSNPKQTRRRLGRLFAVELHLPAALQKKHGSVSCGVVNKFIVFQPSIGFCCHGVTGKFIKITIPKRKEMLTLCEVVVYGLDGFDIQWIRR</sequence>
<dbReference type="Gene3D" id="2.60.120.260">
    <property type="entry name" value="Galactose-binding domain-like"/>
    <property type="match status" value="1"/>
</dbReference>
<name>A0AAV7V399_PLEWA</name>
<dbReference type="AlphaFoldDB" id="A0AAV7V399"/>
<dbReference type="EMBL" id="JANPWB010000004">
    <property type="protein sequence ID" value="KAJ1195256.1"/>
    <property type="molecule type" value="Genomic_DNA"/>
</dbReference>
<reference evidence="2" key="1">
    <citation type="journal article" date="2022" name="bioRxiv">
        <title>Sequencing and chromosome-scale assembly of the giantPleurodeles waltlgenome.</title>
        <authorList>
            <person name="Brown T."/>
            <person name="Elewa A."/>
            <person name="Iarovenko S."/>
            <person name="Subramanian E."/>
            <person name="Araus A.J."/>
            <person name="Petzold A."/>
            <person name="Susuki M."/>
            <person name="Suzuki K.-i.T."/>
            <person name="Hayashi T."/>
            <person name="Toyoda A."/>
            <person name="Oliveira C."/>
            <person name="Osipova E."/>
            <person name="Leigh N.D."/>
            <person name="Simon A."/>
            <person name="Yun M.H."/>
        </authorList>
    </citation>
    <scope>NUCLEOTIDE SEQUENCE</scope>
    <source>
        <strain evidence="2">20211129_DDA</strain>
        <tissue evidence="2">Liver</tissue>
    </source>
</reference>
<evidence type="ECO:0000256" key="1">
    <source>
        <dbReference type="SAM" id="MobiDB-lite"/>
    </source>
</evidence>
<evidence type="ECO:0000313" key="3">
    <source>
        <dbReference type="Proteomes" id="UP001066276"/>
    </source>
</evidence>
<feature type="region of interest" description="Disordered" evidence="1">
    <location>
        <begin position="1"/>
        <end position="60"/>
    </location>
</feature>
<accession>A0AAV7V399</accession>
<feature type="compositionally biased region" description="Basic residues" evidence="1">
    <location>
        <begin position="50"/>
        <end position="60"/>
    </location>
</feature>
<gene>
    <name evidence="2" type="ORF">NDU88_004537</name>
</gene>
<organism evidence="2 3">
    <name type="scientific">Pleurodeles waltl</name>
    <name type="common">Iberian ribbed newt</name>
    <dbReference type="NCBI Taxonomy" id="8319"/>
    <lineage>
        <taxon>Eukaryota</taxon>
        <taxon>Metazoa</taxon>
        <taxon>Chordata</taxon>
        <taxon>Craniata</taxon>
        <taxon>Vertebrata</taxon>
        <taxon>Euteleostomi</taxon>
        <taxon>Amphibia</taxon>
        <taxon>Batrachia</taxon>
        <taxon>Caudata</taxon>
        <taxon>Salamandroidea</taxon>
        <taxon>Salamandridae</taxon>
        <taxon>Pleurodelinae</taxon>
        <taxon>Pleurodeles</taxon>
    </lineage>
</organism>